<dbReference type="AlphaFoldDB" id="A0A2S9J8L6"/>
<accession>A0A2S9J8L6</accession>
<dbReference type="Proteomes" id="UP000239711">
    <property type="component" value="Unassembled WGS sequence"/>
</dbReference>
<keyword evidence="2" id="KW-1185">Reference proteome</keyword>
<sequence length="62" mass="7164">MKLASLKQHAVFNGIVCIKMAAEQYKVVLVRVVTYLTDRIYLRSTHGQFVFQHAMHHPPLNL</sequence>
<organism evidence="1 2">
    <name type="scientific">Sphingobacterium haloxyli</name>
    <dbReference type="NCBI Taxonomy" id="2100533"/>
    <lineage>
        <taxon>Bacteria</taxon>
        <taxon>Pseudomonadati</taxon>
        <taxon>Bacteroidota</taxon>
        <taxon>Sphingobacteriia</taxon>
        <taxon>Sphingobacteriales</taxon>
        <taxon>Sphingobacteriaceae</taxon>
        <taxon>Sphingobacterium</taxon>
    </lineage>
</organism>
<reference evidence="1 2" key="1">
    <citation type="submission" date="2018-02" db="EMBL/GenBank/DDBJ databases">
        <title>The draft genome of Sphingobacterium sp. 5JN-11.</title>
        <authorList>
            <person name="Liu L."/>
            <person name="Li L."/>
            <person name="Liang L."/>
            <person name="Zhang X."/>
            <person name="Wang T."/>
        </authorList>
    </citation>
    <scope>NUCLEOTIDE SEQUENCE [LARGE SCALE GENOMIC DNA]</scope>
    <source>
        <strain evidence="1 2">5JN-11</strain>
    </source>
</reference>
<evidence type="ECO:0000313" key="1">
    <source>
        <dbReference type="EMBL" id="PRD49079.1"/>
    </source>
</evidence>
<evidence type="ECO:0000313" key="2">
    <source>
        <dbReference type="Proteomes" id="UP000239711"/>
    </source>
</evidence>
<dbReference type="EMBL" id="PVBQ01000001">
    <property type="protein sequence ID" value="PRD49079.1"/>
    <property type="molecule type" value="Genomic_DNA"/>
</dbReference>
<gene>
    <name evidence="1" type="ORF">C5745_00050</name>
</gene>
<protein>
    <submittedName>
        <fullName evidence="1">Uncharacterized protein</fullName>
    </submittedName>
</protein>
<comment type="caution">
    <text evidence="1">The sequence shown here is derived from an EMBL/GenBank/DDBJ whole genome shotgun (WGS) entry which is preliminary data.</text>
</comment>
<name>A0A2S9J8L6_9SPHI</name>
<proteinExistence type="predicted"/>